<dbReference type="InterPro" id="IPR018247">
    <property type="entry name" value="EF_Hand_1_Ca_BS"/>
</dbReference>
<keyword evidence="1" id="KW-0805">Transcription regulation</keyword>
<proteinExistence type="predicted"/>
<dbReference type="InterPro" id="IPR036390">
    <property type="entry name" value="WH_DNA-bd_sf"/>
</dbReference>
<dbReference type="Pfam" id="PF07729">
    <property type="entry name" value="FCD"/>
    <property type="match status" value="1"/>
</dbReference>
<dbReference type="SMART" id="SM00895">
    <property type="entry name" value="FCD"/>
    <property type="match status" value="1"/>
</dbReference>
<gene>
    <name evidence="5" type="ORF">SDC9_105700</name>
</gene>
<protein>
    <recommendedName>
        <fullName evidence="4">GntR C-terminal domain-containing protein</fullName>
    </recommendedName>
</protein>
<feature type="domain" description="GntR C-terminal" evidence="4">
    <location>
        <begin position="74"/>
        <end position="194"/>
    </location>
</feature>
<dbReference type="PANTHER" id="PTHR43537:SF5">
    <property type="entry name" value="UXU OPERON TRANSCRIPTIONAL REGULATOR"/>
    <property type="match status" value="1"/>
</dbReference>
<dbReference type="EMBL" id="VSSQ01016996">
    <property type="protein sequence ID" value="MPM58867.1"/>
    <property type="molecule type" value="Genomic_DNA"/>
</dbReference>
<dbReference type="InterPro" id="IPR036388">
    <property type="entry name" value="WH-like_DNA-bd_sf"/>
</dbReference>
<reference evidence="5" key="1">
    <citation type="submission" date="2019-08" db="EMBL/GenBank/DDBJ databases">
        <authorList>
            <person name="Kucharzyk K."/>
            <person name="Murdoch R.W."/>
            <person name="Higgins S."/>
            <person name="Loffler F."/>
        </authorList>
    </citation>
    <scope>NUCLEOTIDE SEQUENCE</scope>
</reference>
<comment type="caution">
    <text evidence="5">The sequence shown here is derived from an EMBL/GenBank/DDBJ whole genome shotgun (WGS) entry which is preliminary data.</text>
</comment>
<evidence type="ECO:0000256" key="1">
    <source>
        <dbReference type="ARBA" id="ARBA00023015"/>
    </source>
</evidence>
<dbReference type="InterPro" id="IPR011711">
    <property type="entry name" value="GntR_C"/>
</dbReference>
<keyword evidence="2" id="KW-0238">DNA-binding</keyword>
<dbReference type="InterPro" id="IPR008920">
    <property type="entry name" value="TF_FadR/GntR_C"/>
</dbReference>
<evidence type="ECO:0000259" key="4">
    <source>
        <dbReference type="SMART" id="SM00895"/>
    </source>
</evidence>
<evidence type="ECO:0000256" key="3">
    <source>
        <dbReference type="ARBA" id="ARBA00023163"/>
    </source>
</evidence>
<evidence type="ECO:0000313" key="5">
    <source>
        <dbReference type="EMBL" id="MPM58867.1"/>
    </source>
</evidence>
<dbReference type="Gene3D" id="1.20.120.530">
    <property type="entry name" value="GntR ligand-binding domain-like"/>
    <property type="match status" value="1"/>
</dbReference>
<sequence length="206" mass="23725">MNLMETEMVVREYIASQDADSSQYVSERDIAERFKMNRSNSRKLLMKLEGEGLLECLPQRGYRRVDYSNTTNRTFFTVRSSIESEAARLAAERAGREDILRLMLILDDADAVLKQGELKKFPRLDGDFHRALVNASHDNMLKKLFSFIYIPTFCKSVVVEYAFGAHEAHRKIFEAVRSHDSEEAMRMVHAHIGGMITLESKIEVEQ</sequence>
<evidence type="ECO:0000256" key="2">
    <source>
        <dbReference type="ARBA" id="ARBA00023125"/>
    </source>
</evidence>
<name>A0A645B0B6_9ZZZZ</name>
<dbReference type="GO" id="GO:0003677">
    <property type="term" value="F:DNA binding"/>
    <property type="evidence" value="ECO:0007669"/>
    <property type="project" value="UniProtKB-KW"/>
</dbReference>
<keyword evidence="3" id="KW-0804">Transcription</keyword>
<organism evidence="5">
    <name type="scientific">bioreactor metagenome</name>
    <dbReference type="NCBI Taxonomy" id="1076179"/>
    <lineage>
        <taxon>unclassified sequences</taxon>
        <taxon>metagenomes</taxon>
        <taxon>ecological metagenomes</taxon>
    </lineage>
</organism>
<dbReference type="PANTHER" id="PTHR43537">
    <property type="entry name" value="TRANSCRIPTIONAL REGULATOR, GNTR FAMILY"/>
    <property type="match status" value="1"/>
</dbReference>
<dbReference type="PROSITE" id="PS00018">
    <property type="entry name" value="EF_HAND_1"/>
    <property type="match status" value="1"/>
</dbReference>
<dbReference type="Gene3D" id="1.10.10.10">
    <property type="entry name" value="Winged helix-like DNA-binding domain superfamily/Winged helix DNA-binding domain"/>
    <property type="match status" value="1"/>
</dbReference>
<dbReference type="SUPFAM" id="SSF46785">
    <property type="entry name" value="Winged helix' DNA-binding domain"/>
    <property type="match status" value="1"/>
</dbReference>
<accession>A0A645B0B6</accession>
<dbReference type="SUPFAM" id="SSF48008">
    <property type="entry name" value="GntR ligand-binding domain-like"/>
    <property type="match status" value="1"/>
</dbReference>
<dbReference type="AlphaFoldDB" id="A0A645B0B6"/>